<evidence type="ECO:0000259" key="2">
    <source>
        <dbReference type="Pfam" id="PF13372"/>
    </source>
</evidence>
<dbReference type="RefSeq" id="WP_008854651.1">
    <property type="nucleotide sequence ID" value="NZ_JOPB01000005.1"/>
</dbReference>
<evidence type="ECO:0000313" key="4">
    <source>
        <dbReference type="Proteomes" id="UP000194946"/>
    </source>
</evidence>
<dbReference type="EMBL" id="JOPB01000005">
    <property type="protein sequence ID" value="OUI78774.1"/>
    <property type="molecule type" value="Genomic_DNA"/>
</dbReference>
<gene>
    <name evidence="3" type="ORF">HK18_07800</name>
</gene>
<keyword evidence="1" id="KW-0732">Signal</keyword>
<evidence type="ECO:0000313" key="3">
    <source>
        <dbReference type="EMBL" id="OUI78774.1"/>
    </source>
</evidence>
<comment type="caution">
    <text evidence="3">The sequence shown here is derived from an EMBL/GenBank/DDBJ whole genome shotgun (WGS) entry which is preliminary data.</text>
</comment>
<dbReference type="Proteomes" id="UP000194946">
    <property type="component" value="Unassembled WGS sequence"/>
</dbReference>
<keyword evidence="4" id="KW-1185">Reference proteome</keyword>
<organism evidence="3 4">
    <name type="scientific">Commensalibacter intestini</name>
    <dbReference type="NCBI Taxonomy" id="479936"/>
    <lineage>
        <taxon>Bacteria</taxon>
        <taxon>Pseudomonadati</taxon>
        <taxon>Pseudomonadota</taxon>
        <taxon>Alphaproteobacteria</taxon>
        <taxon>Acetobacterales</taxon>
        <taxon>Acetobacteraceae</taxon>
    </lineage>
</organism>
<reference evidence="4" key="1">
    <citation type="submission" date="2014-06" db="EMBL/GenBank/DDBJ databases">
        <authorList>
            <person name="Winans N.J."/>
            <person name="Newell P.D."/>
            <person name="Douglas A.E."/>
        </authorList>
    </citation>
    <scope>NUCLEOTIDE SEQUENCE [LARGE SCALE GENOMIC DNA]</scope>
    <source>
        <strain evidence="4">DmL_052</strain>
    </source>
</reference>
<dbReference type="AlphaFoldDB" id="A0A251ZVS8"/>
<feature type="domain" description="Alginate export" evidence="2">
    <location>
        <begin position="137"/>
        <end position="528"/>
    </location>
</feature>
<evidence type="ECO:0000256" key="1">
    <source>
        <dbReference type="SAM" id="SignalP"/>
    </source>
</evidence>
<proteinExistence type="predicted"/>
<accession>A0A251ZVS8</accession>
<feature type="signal peptide" evidence="1">
    <location>
        <begin position="1"/>
        <end position="32"/>
    </location>
</feature>
<dbReference type="Pfam" id="PF13372">
    <property type="entry name" value="Alginate_exp"/>
    <property type="match status" value="1"/>
</dbReference>
<name>A0A251ZVS8_9PROT</name>
<sequence length="557" mass="61990">MHKTKQNSYKKLCQLSSFSFVFLALSSTISYADTQQKLSTSDTTTPTQIALDKKCKGIVTAAGKYGRSRQTNYGVFTNNSGFGPVGNYSWFAFGPNAPYAQARWAEDWSGLCNDPDKNKDWFNRLKYIPLNDSGNIWLSLNGAERFQYIFDSHAYMGYQNKKNSHRFLLRSIYGADLHVGSHVRAYVELINAVAGGIRQFGYQTGTQRSRLNLQQGFLELKNEMLGAKMGVIGGRQFFVDAPAAMQSPRELANIRQSWDGFRGYSIWKRFRIDLFDLWQTDEHNDQKVFTYGPNYNARLYGAYSSLALPSFYALGKKSQLFLDAFFIGYLFNGTTASIPTRQIAAMQKGSTRRDNIGGRISGNVGTINIDFTGVYQGGVFRPANNGNTRPVRAFLFSSLISHTFKNVGGSLTVGLKSDYSSGGNYKKTTGAVRNFAVPYFPTTDLDMTLYLTTSNSVSTGPLITYIPRPDILMVLHAPFIWRANTNDTVYGVGLTYPLRDNYSGGYIGSLPQFSLGYEIIPHLVISTSVAGFIGSSSIKNAGAKDSAFVLERLTFRF</sequence>
<protein>
    <recommendedName>
        <fullName evidence="2">Alginate export domain-containing protein</fullName>
    </recommendedName>
</protein>
<dbReference type="InterPro" id="IPR025388">
    <property type="entry name" value="Alginate_export_dom"/>
</dbReference>
<feature type="chain" id="PRO_5011757535" description="Alginate export domain-containing protein" evidence="1">
    <location>
        <begin position="33"/>
        <end position="557"/>
    </location>
</feature>